<organism evidence="6 7">
    <name type="scientific">Acetilactobacillus jinshanensis</name>
    <dbReference type="NCBI Taxonomy" id="1720083"/>
    <lineage>
        <taxon>Bacteria</taxon>
        <taxon>Bacillati</taxon>
        <taxon>Bacillota</taxon>
        <taxon>Bacilli</taxon>
        <taxon>Lactobacillales</taxon>
        <taxon>Lactobacillaceae</taxon>
        <taxon>Acetilactobacillus</taxon>
    </lineage>
</organism>
<evidence type="ECO:0000256" key="2">
    <source>
        <dbReference type="ARBA" id="ARBA00023235"/>
    </source>
</evidence>
<dbReference type="SUPFAM" id="SSF55174">
    <property type="entry name" value="Alpha-L RNA-binding motif"/>
    <property type="match status" value="1"/>
</dbReference>
<evidence type="ECO:0000259" key="5">
    <source>
        <dbReference type="SMART" id="SM00363"/>
    </source>
</evidence>
<dbReference type="AlphaFoldDB" id="A0A4P6ZJT3"/>
<dbReference type="FunFam" id="3.30.70.580:FF:000005">
    <property type="entry name" value="Pseudouridine synthase"/>
    <property type="match status" value="1"/>
</dbReference>
<dbReference type="Gene3D" id="3.10.290.10">
    <property type="entry name" value="RNA-binding S4 domain"/>
    <property type="match status" value="1"/>
</dbReference>
<evidence type="ECO:0000256" key="4">
    <source>
        <dbReference type="RuleBase" id="RU003887"/>
    </source>
</evidence>
<dbReference type="InterPro" id="IPR000748">
    <property type="entry name" value="PsdUridine_synth_RsuA/RluB/E/F"/>
</dbReference>
<dbReference type="OrthoDB" id="9807213at2"/>
<evidence type="ECO:0000313" key="7">
    <source>
        <dbReference type="Proteomes" id="UP000294321"/>
    </source>
</evidence>
<dbReference type="SUPFAM" id="SSF55120">
    <property type="entry name" value="Pseudouridine synthase"/>
    <property type="match status" value="1"/>
</dbReference>
<dbReference type="InterPro" id="IPR006145">
    <property type="entry name" value="PsdUridine_synth_RsuA/RluA"/>
</dbReference>
<dbReference type="InterPro" id="IPR020094">
    <property type="entry name" value="TruA/RsuA/RluB/E/F_N"/>
</dbReference>
<dbReference type="GO" id="GO:0003723">
    <property type="term" value="F:RNA binding"/>
    <property type="evidence" value="ECO:0007669"/>
    <property type="project" value="UniProtKB-KW"/>
</dbReference>
<dbReference type="KEGG" id="lji:ELX58_02320"/>
<dbReference type="Gene3D" id="3.30.70.580">
    <property type="entry name" value="Pseudouridine synthase I, catalytic domain, N-terminal subdomain"/>
    <property type="match status" value="1"/>
</dbReference>
<dbReference type="PROSITE" id="PS01149">
    <property type="entry name" value="PSI_RSU"/>
    <property type="match status" value="1"/>
</dbReference>
<dbReference type="EC" id="5.4.99.-" evidence="4"/>
<keyword evidence="3" id="KW-0694">RNA-binding</keyword>
<dbReference type="EMBL" id="CP034726">
    <property type="protein sequence ID" value="QBP18005.1"/>
    <property type="molecule type" value="Genomic_DNA"/>
</dbReference>
<dbReference type="GO" id="GO:0000455">
    <property type="term" value="P:enzyme-directed rRNA pseudouridine synthesis"/>
    <property type="evidence" value="ECO:0007669"/>
    <property type="project" value="UniProtKB-ARBA"/>
</dbReference>
<dbReference type="InterPro" id="IPR042092">
    <property type="entry name" value="PsdUridine_s_RsuA/RluB/E/F_cat"/>
</dbReference>
<feature type="domain" description="RNA-binding S4" evidence="5">
    <location>
        <begin position="2"/>
        <end position="61"/>
    </location>
</feature>
<proteinExistence type="inferred from homology"/>
<dbReference type="InterPro" id="IPR018496">
    <property type="entry name" value="PsdUridine_synth_RsuA/RluB_CS"/>
</dbReference>
<dbReference type="PANTHER" id="PTHR47683:SF2">
    <property type="entry name" value="RNA-BINDING S4 DOMAIN-CONTAINING PROTEIN"/>
    <property type="match status" value="1"/>
</dbReference>
<dbReference type="GO" id="GO:0120159">
    <property type="term" value="F:rRNA pseudouridine synthase activity"/>
    <property type="evidence" value="ECO:0007669"/>
    <property type="project" value="UniProtKB-ARBA"/>
</dbReference>
<dbReference type="Proteomes" id="UP000294321">
    <property type="component" value="Chromosome"/>
</dbReference>
<keyword evidence="7" id="KW-1185">Reference proteome</keyword>
<protein>
    <recommendedName>
        <fullName evidence="4">Pseudouridine synthase</fullName>
        <ecNumber evidence="4">5.4.99.-</ecNumber>
    </recommendedName>
</protein>
<dbReference type="InterPro" id="IPR050343">
    <property type="entry name" value="RsuA_PseudoU_synthase"/>
</dbReference>
<dbReference type="CDD" id="cd00165">
    <property type="entry name" value="S4"/>
    <property type="match status" value="1"/>
</dbReference>
<dbReference type="Pfam" id="PF01479">
    <property type="entry name" value="S4"/>
    <property type="match status" value="1"/>
</dbReference>
<comment type="similarity">
    <text evidence="1 4">Belongs to the pseudouridine synthase RsuA family.</text>
</comment>
<dbReference type="InterPro" id="IPR020103">
    <property type="entry name" value="PsdUridine_synth_cat_dom_sf"/>
</dbReference>
<dbReference type="PROSITE" id="PS50889">
    <property type="entry name" value="S4"/>
    <property type="match status" value="1"/>
</dbReference>
<dbReference type="Pfam" id="PF00849">
    <property type="entry name" value="PseudoU_synth_2"/>
    <property type="match status" value="1"/>
</dbReference>
<evidence type="ECO:0000313" key="6">
    <source>
        <dbReference type="EMBL" id="QBP18005.1"/>
    </source>
</evidence>
<reference evidence="7" key="1">
    <citation type="submission" date="2018-12" db="EMBL/GenBank/DDBJ databases">
        <title>A new species of lactobacillus.</title>
        <authorList>
            <person name="Jian Y."/>
            <person name="Xin L."/>
            <person name="Hong Z.J."/>
            <person name="Ming L.Z."/>
            <person name="Hong X.Z."/>
        </authorList>
    </citation>
    <scope>NUCLEOTIDE SEQUENCE [LARGE SCALE GENOMIC DNA]</scope>
    <source>
        <strain evidence="7">HSLZ-75</strain>
    </source>
</reference>
<dbReference type="Gene3D" id="3.30.70.1560">
    <property type="entry name" value="Alpha-L RNA-binding motif"/>
    <property type="match status" value="1"/>
</dbReference>
<evidence type="ECO:0000256" key="3">
    <source>
        <dbReference type="PROSITE-ProRule" id="PRU00182"/>
    </source>
</evidence>
<dbReference type="InterPro" id="IPR002942">
    <property type="entry name" value="S4_RNA-bd"/>
</dbReference>
<keyword evidence="2 4" id="KW-0413">Isomerase</keyword>
<accession>A0A4P6ZJT3</accession>
<dbReference type="FunFam" id="3.10.290.10:FF:000003">
    <property type="entry name" value="Pseudouridine synthase"/>
    <property type="match status" value="1"/>
</dbReference>
<dbReference type="CDD" id="cd02870">
    <property type="entry name" value="PseudoU_synth_RsuA_like"/>
    <property type="match status" value="1"/>
</dbReference>
<dbReference type="PANTHER" id="PTHR47683">
    <property type="entry name" value="PSEUDOURIDINE SYNTHASE FAMILY PROTEIN-RELATED"/>
    <property type="match status" value="1"/>
</dbReference>
<gene>
    <name evidence="6" type="ORF">ELX58_02320</name>
</gene>
<evidence type="ECO:0000256" key="1">
    <source>
        <dbReference type="ARBA" id="ARBA00008348"/>
    </source>
</evidence>
<dbReference type="InterPro" id="IPR036986">
    <property type="entry name" value="S4_RNA-bd_sf"/>
</dbReference>
<dbReference type="NCBIfam" id="TIGR00093">
    <property type="entry name" value="pseudouridine synthase"/>
    <property type="match status" value="1"/>
</dbReference>
<dbReference type="SMART" id="SM00363">
    <property type="entry name" value="S4"/>
    <property type="match status" value="1"/>
</dbReference>
<name>A0A4P6ZJT3_9LACO</name>
<sequence>MQRLQKVMAHAGVASRRKSEKIILDGHVKVNGKVVTKLGTKVKNSDEIEVNDVPITKERQVYYLFYKPRRVISSVKDEKHRTTVVDFFPDVTQRIYPVGRLDYDTSGLIILTNDGELDNCLTHPKYEVPKTYVAKVEGIPNNSELEHLRWGTKVSGRKVVPDHIKILASAPKTKNAVIQLTVHEGRNHEVKKLFEYIGHPVKTLTRTQYSFLTIGKLKPGQYRFLRKAEVNKLKTLAGKPREH</sequence>